<evidence type="ECO:0000256" key="2">
    <source>
        <dbReference type="ARBA" id="ARBA00023125"/>
    </source>
</evidence>
<dbReference type="EMBL" id="BNAU01000010">
    <property type="protein sequence ID" value="GHF24169.1"/>
    <property type="molecule type" value="Genomic_DNA"/>
</dbReference>
<dbReference type="SUPFAM" id="SSF46689">
    <property type="entry name" value="Homeodomain-like"/>
    <property type="match status" value="1"/>
</dbReference>
<dbReference type="SMART" id="SM00342">
    <property type="entry name" value="HTH_ARAC"/>
    <property type="match status" value="1"/>
</dbReference>
<feature type="domain" description="HTH araC/xylS-type" evidence="4">
    <location>
        <begin position="219"/>
        <end position="317"/>
    </location>
</feature>
<name>A0ABQ3JET9_9PSEU</name>
<organism evidence="5 6">
    <name type="scientific">Amycolatopsis deserti</name>
    <dbReference type="NCBI Taxonomy" id="185696"/>
    <lineage>
        <taxon>Bacteria</taxon>
        <taxon>Bacillati</taxon>
        <taxon>Actinomycetota</taxon>
        <taxon>Actinomycetes</taxon>
        <taxon>Pseudonocardiales</taxon>
        <taxon>Pseudonocardiaceae</taxon>
        <taxon>Amycolatopsis</taxon>
    </lineage>
</organism>
<keyword evidence="3" id="KW-0804">Transcription</keyword>
<accession>A0ABQ3JET9</accession>
<proteinExistence type="predicted"/>
<sequence>MVAVLSIASQPGFAVRVVECDGRHRGWSGPEERTSPELVLVRRGWFRRRTRDGVVEADPAVGYFSLPGDEEAFAHPGGGDVCTAVRFTPSLWASLFGERRPAASAVYVDAALELAHRRFIAATRQADVHYALVENLLALTQAAIGQAGTTTGRNIAALTQAALGPAGTTTDRDIAVLTQAALGPGGTTTDRDIAGRARVVIGPGQRRRGDRPTDRDVVARARVAIAEQHPAAGTLLSLAELLHISPFRLSRAFTREMGVPLTRYRNRVRVGLVMERLEAGETDLAGLAADLGFADQAHLTRTVKQHVGHPPTALRRLLRA</sequence>
<evidence type="ECO:0000256" key="3">
    <source>
        <dbReference type="ARBA" id="ARBA00023163"/>
    </source>
</evidence>
<dbReference type="PROSITE" id="PS01124">
    <property type="entry name" value="HTH_ARAC_FAMILY_2"/>
    <property type="match status" value="1"/>
</dbReference>
<reference evidence="6" key="1">
    <citation type="journal article" date="2019" name="Int. J. Syst. Evol. Microbiol.">
        <title>The Global Catalogue of Microorganisms (GCM) 10K type strain sequencing project: providing services to taxonomists for standard genome sequencing and annotation.</title>
        <authorList>
            <consortium name="The Broad Institute Genomics Platform"/>
            <consortium name="The Broad Institute Genome Sequencing Center for Infectious Disease"/>
            <person name="Wu L."/>
            <person name="Ma J."/>
        </authorList>
    </citation>
    <scope>NUCLEOTIDE SEQUENCE [LARGE SCALE GENOMIC DNA]</scope>
    <source>
        <strain evidence="6">CGMCC 4.7677</strain>
    </source>
</reference>
<dbReference type="InterPro" id="IPR009057">
    <property type="entry name" value="Homeodomain-like_sf"/>
</dbReference>
<keyword evidence="2" id="KW-0238">DNA-binding</keyword>
<dbReference type="InterPro" id="IPR018062">
    <property type="entry name" value="HTH_AraC-typ_CS"/>
</dbReference>
<dbReference type="PANTHER" id="PTHR46796">
    <property type="entry name" value="HTH-TYPE TRANSCRIPTIONAL ACTIVATOR RHAS-RELATED"/>
    <property type="match status" value="1"/>
</dbReference>
<dbReference type="PROSITE" id="PS00041">
    <property type="entry name" value="HTH_ARAC_FAMILY_1"/>
    <property type="match status" value="1"/>
</dbReference>
<dbReference type="Pfam" id="PF12833">
    <property type="entry name" value="HTH_18"/>
    <property type="match status" value="1"/>
</dbReference>
<dbReference type="InterPro" id="IPR050204">
    <property type="entry name" value="AraC_XylS_family_regulators"/>
</dbReference>
<dbReference type="Gene3D" id="1.10.10.60">
    <property type="entry name" value="Homeodomain-like"/>
    <property type="match status" value="1"/>
</dbReference>
<evidence type="ECO:0000259" key="4">
    <source>
        <dbReference type="PROSITE" id="PS01124"/>
    </source>
</evidence>
<comment type="caution">
    <text evidence="5">The sequence shown here is derived from an EMBL/GenBank/DDBJ whole genome shotgun (WGS) entry which is preliminary data.</text>
</comment>
<evidence type="ECO:0000313" key="6">
    <source>
        <dbReference type="Proteomes" id="UP000605897"/>
    </source>
</evidence>
<keyword evidence="6" id="KW-1185">Reference proteome</keyword>
<gene>
    <name evidence="5" type="ORF">GCM10017786_68040</name>
</gene>
<keyword evidence="1" id="KW-0805">Transcription regulation</keyword>
<evidence type="ECO:0000313" key="5">
    <source>
        <dbReference type="EMBL" id="GHF24169.1"/>
    </source>
</evidence>
<evidence type="ECO:0000256" key="1">
    <source>
        <dbReference type="ARBA" id="ARBA00023015"/>
    </source>
</evidence>
<dbReference type="Proteomes" id="UP000605897">
    <property type="component" value="Unassembled WGS sequence"/>
</dbReference>
<dbReference type="InterPro" id="IPR018060">
    <property type="entry name" value="HTH_AraC"/>
</dbReference>
<protein>
    <submittedName>
        <fullName evidence="5">AraC family transcriptional regulator</fullName>
    </submittedName>
</protein>